<dbReference type="SUPFAM" id="SSF46689">
    <property type="entry name" value="Homeodomain-like"/>
    <property type="match status" value="1"/>
</dbReference>
<name>A0A6L9SCP0_9ACTN</name>
<dbReference type="Pfam" id="PF17918">
    <property type="entry name" value="TetR_C_15"/>
    <property type="match status" value="1"/>
</dbReference>
<keyword evidence="2 4" id="KW-0238">DNA-binding</keyword>
<dbReference type="InterPro" id="IPR001647">
    <property type="entry name" value="HTH_TetR"/>
</dbReference>
<reference evidence="6 7" key="1">
    <citation type="submission" date="2020-02" db="EMBL/GenBank/DDBJ databases">
        <authorList>
            <person name="Li X.-J."/>
            <person name="Han X.-M."/>
        </authorList>
    </citation>
    <scope>NUCLEOTIDE SEQUENCE [LARGE SCALE GENOMIC DNA]</scope>
    <source>
        <strain evidence="6 7">CCTCC AB 2017055</strain>
    </source>
</reference>
<evidence type="ECO:0000256" key="4">
    <source>
        <dbReference type="PROSITE-ProRule" id="PRU00335"/>
    </source>
</evidence>
<dbReference type="Pfam" id="PF00440">
    <property type="entry name" value="TetR_N"/>
    <property type="match status" value="1"/>
</dbReference>
<protein>
    <submittedName>
        <fullName evidence="6">TetR/AcrR family transcriptional regulator</fullName>
    </submittedName>
</protein>
<dbReference type="PROSITE" id="PS50977">
    <property type="entry name" value="HTH_TETR_2"/>
    <property type="match status" value="1"/>
</dbReference>
<proteinExistence type="predicted"/>
<feature type="domain" description="HTH tetR-type" evidence="5">
    <location>
        <begin position="1"/>
        <end position="58"/>
    </location>
</feature>
<evidence type="ECO:0000259" key="5">
    <source>
        <dbReference type="PROSITE" id="PS50977"/>
    </source>
</evidence>
<keyword evidence="3" id="KW-0804">Transcription</keyword>
<dbReference type="EMBL" id="JAAGOA010000019">
    <property type="protein sequence ID" value="NEE03145.1"/>
    <property type="molecule type" value="Genomic_DNA"/>
</dbReference>
<dbReference type="PANTHER" id="PTHR30055">
    <property type="entry name" value="HTH-TYPE TRANSCRIPTIONAL REGULATOR RUTR"/>
    <property type="match status" value="1"/>
</dbReference>
<dbReference type="Gene3D" id="1.10.357.10">
    <property type="entry name" value="Tetracycline Repressor, domain 2"/>
    <property type="match status" value="1"/>
</dbReference>
<accession>A0A6L9SCP0</accession>
<comment type="caution">
    <text evidence="6">The sequence shown here is derived from an EMBL/GenBank/DDBJ whole genome shotgun (WGS) entry which is preliminary data.</text>
</comment>
<evidence type="ECO:0000256" key="1">
    <source>
        <dbReference type="ARBA" id="ARBA00023015"/>
    </source>
</evidence>
<sequence>MAQIVSAAAEVFAESSYEAATTNAIAKRAGISPGSLYQFFANKDEIARALAERYVAELGVAQAKALDLEKLRTASLEETLAAVIAPLIEFNLANRGFKALFARPDMPPSLTEAVAPLHATLTERVKALLAMRFPQLAGDALDRTVTVAIQIVRAMMPLIVAAEEGPERDALVAELHRALHAYLSDVVR</sequence>
<evidence type="ECO:0000256" key="2">
    <source>
        <dbReference type="ARBA" id="ARBA00023125"/>
    </source>
</evidence>
<evidence type="ECO:0000313" key="7">
    <source>
        <dbReference type="Proteomes" id="UP000475214"/>
    </source>
</evidence>
<dbReference type="InterPro" id="IPR041669">
    <property type="entry name" value="TetR_C_15"/>
</dbReference>
<dbReference type="InterPro" id="IPR023772">
    <property type="entry name" value="DNA-bd_HTH_TetR-type_CS"/>
</dbReference>
<evidence type="ECO:0000313" key="6">
    <source>
        <dbReference type="EMBL" id="NEE03145.1"/>
    </source>
</evidence>
<dbReference type="InterPro" id="IPR050109">
    <property type="entry name" value="HTH-type_TetR-like_transc_reg"/>
</dbReference>
<dbReference type="Proteomes" id="UP000475214">
    <property type="component" value="Unassembled WGS sequence"/>
</dbReference>
<keyword evidence="7" id="KW-1185">Reference proteome</keyword>
<keyword evidence="1" id="KW-0805">Transcription regulation</keyword>
<dbReference type="AlphaFoldDB" id="A0A6L9SCP0"/>
<dbReference type="PANTHER" id="PTHR30055:SF234">
    <property type="entry name" value="HTH-TYPE TRANSCRIPTIONAL REGULATOR BETI"/>
    <property type="match status" value="1"/>
</dbReference>
<dbReference type="GO" id="GO:0003700">
    <property type="term" value="F:DNA-binding transcription factor activity"/>
    <property type="evidence" value="ECO:0007669"/>
    <property type="project" value="TreeGrafter"/>
</dbReference>
<dbReference type="InterPro" id="IPR009057">
    <property type="entry name" value="Homeodomain-like_sf"/>
</dbReference>
<gene>
    <name evidence="6" type="ORF">G1H10_23550</name>
</gene>
<evidence type="ECO:0000256" key="3">
    <source>
        <dbReference type="ARBA" id="ARBA00023163"/>
    </source>
</evidence>
<dbReference type="RefSeq" id="WP_163742444.1">
    <property type="nucleotide sequence ID" value="NZ_JAAGOA010000019.1"/>
</dbReference>
<feature type="DNA-binding region" description="H-T-H motif" evidence="4">
    <location>
        <begin position="21"/>
        <end position="40"/>
    </location>
</feature>
<dbReference type="PROSITE" id="PS01081">
    <property type="entry name" value="HTH_TETR_1"/>
    <property type="match status" value="1"/>
</dbReference>
<dbReference type="PRINTS" id="PR00455">
    <property type="entry name" value="HTHTETR"/>
</dbReference>
<organism evidence="6 7">
    <name type="scientific">Phytoactinopolyspora halotolerans</name>
    <dbReference type="NCBI Taxonomy" id="1981512"/>
    <lineage>
        <taxon>Bacteria</taxon>
        <taxon>Bacillati</taxon>
        <taxon>Actinomycetota</taxon>
        <taxon>Actinomycetes</taxon>
        <taxon>Jiangellales</taxon>
        <taxon>Jiangellaceae</taxon>
        <taxon>Phytoactinopolyspora</taxon>
    </lineage>
</organism>
<dbReference type="GO" id="GO:0000976">
    <property type="term" value="F:transcription cis-regulatory region binding"/>
    <property type="evidence" value="ECO:0007669"/>
    <property type="project" value="TreeGrafter"/>
</dbReference>